<evidence type="ECO:0008006" key="3">
    <source>
        <dbReference type="Google" id="ProtNLM"/>
    </source>
</evidence>
<accession>D4LBX8</accession>
<dbReference type="KEGG" id="rch:RUM_09520"/>
<reference evidence="1" key="2">
    <citation type="submission" date="2010-03" db="EMBL/GenBank/DDBJ databases">
        <authorList>
            <person name="Pajon A."/>
        </authorList>
    </citation>
    <scope>NUCLEOTIDE SEQUENCE</scope>
    <source>
        <strain evidence="1">Type strain: 18P13</strain>
    </source>
</reference>
<keyword evidence="2" id="KW-1185">Reference proteome</keyword>
<dbReference type="STRING" id="213810.RUM_09520"/>
<gene>
    <name evidence="1" type="ordered locus">RUM_09520</name>
</gene>
<name>D4LBX8_RUMC1</name>
<dbReference type="AlphaFoldDB" id="D4LBX8"/>
<dbReference type="EMBL" id="FP929052">
    <property type="protein sequence ID" value="CBL17123.1"/>
    <property type="molecule type" value="Genomic_DNA"/>
</dbReference>
<organism evidence="1 2">
    <name type="scientific">Ruminococcus champanellensis (strain DSM 18848 / JCM 17042 / KCTC 15320 / 18P13)</name>
    <dbReference type="NCBI Taxonomy" id="213810"/>
    <lineage>
        <taxon>Bacteria</taxon>
        <taxon>Bacillati</taxon>
        <taxon>Bacillota</taxon>
        <taxon>Clostridia</taxon>
        <taxon>Eubacteriales</taxon>
        <taxon>Oscillospiraceae</taxon>
        <taxon>Ruminococcus</taxon>
    </lineage>
</organism>
<reference evidence="1" key="1">
    <citation type="submission" date="2010-03" db="EMBL/GenBank/DDBJ databases">
        <title>The genome sequence of Ruminococcus sp. 18P13.</title>
        <authorList>
            <consortium name="metaHIT consortium -- http://www.metahit.eu/"/>
            <person name="Pajon A."/>
            <person name="Turner K."/>
            <person name="Parkhill J."/>
            <person name="Bernalier A."/>
        </authorList>
    </citation>
    <scope>NUCLEOTIDE SEQUENCE [LARGE SCALE GENOMIC DNA]</scope>
    <source>
        <strain evidence="1">Type strain: 18P13</strain>
    </source>
</reference>
<evidence type="ECO:0000313" key="1">
    <source>
        <dbReference type="EMBL" id="CBL17123.1"/>
    </source>
</evidence>
<dbReference type="HOGENOM" id="CLU_073053_0_0_9"/>
<dbReference type="Proteomes" id="UP000007054">
    <property type="component" value="Chromosome"/>
</dbReference>
<evidence type="ECO:0000313" key="2">
    <source>
        <dbReference type="Proteomes" id="UP000007054"/>
    </source>
</evidence>
<protein>
    <recommendedName>
        <fullName evidence="3">Glycosyl transferase family 2</fullName>
    </recommendedName>
</protein>
<sequence length="270" mass="31435">MPRGFNGEDMEKAIVVISFDGYKDLWDTFFECYEKFFPDCMLPIYLITNHEIPAYPHVTVVTTGDEVSWSRRVRSALKKIPEDTLLILLEDYFLCEKTSVEKIDGLFRIFSENTYDYLRVIPIPIQHKRKPSGAYPLDPSALYGVNLQAAIWKKSYLQKLLYDDDFSAWEFEARQKNNSTMRIDGNCAALNYTGLNYLNGVIQGKWYPRTVKQLKKHGIMIPTGNRSMIKRRKLIVMDIKNWLAHHIPTKIIHTLKPVAVRIGYKFVTKD</sequence>
<proteinExistence type="predicted"/>